<feature type="chain" id="PRO_5020744853" evidence="1">
    <location>
        <begin position="30"/>
        <end position="388"/>
    </location>
</feature>
<dbReference type="InterPro" id="IPR050491">
    <property type="entry name" value="AmpC-like"/>
</dbReference>
<dbReference type="InterPro" id="IPR001466">
    <property type="entry name" value="Beta-lactam-related"/>
</dbReference>
<dbReference type="SUPFAM" id="SSF56601">
    <property type="entry name" value="beta-lactamase/transpeptidase-like"/>
    <property type="match status" value="1"/>
</dbReference>
<evidence type="ECO:0000259" key="2">
    <source>
        <dbReference type="Pfam" id="PF00144"/>
    </source>
</evidence>
<dbReference type="Gene3D" id="3.40.710.10">
    <property type="entry name" value="DD-peptidase/beta-lactamase superfamily"/>
    <property type="match status" value="1"/>
</dbReference>
<reference evidence="3 4" key="1">
    <citation type="submission" date="2019-02" db="EMBL/GenBank/DDBJ databases">
        <title>Genomic Encyclopedia of Type Strains, Phase IV (KMG-IV): sequencing the most valuable type-strain genomes for metagenomic binning, comparative biology and taxonomic classification.</title>
        <authorList>
            <person name="Goeker M."/>
        </authorList>
    </citation>
    <scope>NUCLEOTIDE SEQUENCE [LARGE SCALE GENOMIC DNA]</scope>
    <source>
        <strain evidence="3 4">DSM 101727</strain>
    </source>
</reference>
<keyword evidence="3" id="KW-0645">Protease</keyword>
<organism evidence="3 4">
    <name type="scientific">Herbihabitans rhizosphaerae</name>
    <dbReference type="NCBI Taxonomy" id="1872711"/>
    <lineage>
        <taxon>Bacteria</taxon>
        <taxon>Bacillati</taxon>
        <taxon>Actinomycetota</taxon>
        <taxon>Actinomycetes</taxon>
        <taxon>Pseudonocardiales</taxon>
        <taxon>Pseudonocardiaceae</taxon>
        <taxon>Herbihabitans</taxon>
    </lineage>
</organism>
<dbReference type="PANTHER" id="PTHR46825:SF7">
    <property type="entry name" value="D-ALANYL-D-ALANINE CARBOXYPEPTIDASE"/>
    <property type="match status" value="1"/>
</dbReference>
<dbReference type="Proteomes" id="UP000294257">
    <property type="component" value="Unassembled WGS sequence"/>
</dbReference>
<gene>
    <name evidence="3" type="ORF">EV193_11286</name>
</gene>
<dbReference type="EMBL" id="SGWQ01000012">
    <property type="protein sequence ID" value="RZS32452.1"/>
    <property type="molecule type" value="Genomic_DNA"/>
</dbReference>
<evidence type="ECO:0000313" key="4">
    <source>
        <dbReference type="Proteomes" id="UP000294257"/>
    </source>
</evidence>
<dbReference type="InterPro" id="IPR012338">
    <property type="entry name" value="Beta-lactam/transpept-like"/>
</dbReference>
<dbReference type="RefSeq" id="WP_130347898.1">
    <property type="nucleotide sequence ID" value="NZ_SGWQ01000012.1"/>
</dbReference>
<dbReference type="OrthoDB" id="503788at2"/>
<evidence type="ECO:0000256" key="1">
    <source>
        <dbReference type="SAM" id="SignalP"/>
    </source>
</evidence>
<name>A0A4Q7KF15_9PSEU</name>
<proteinExistence type="predicted"/>
<keyword evidence="3" id="KW-0378">Hydrolase</keyword>
<keyword evidence="3" id="KW-0121">Carboxypeptidase</keyword>
<sequence>MTFRKRGALAAVAAVALTTAVVASSPAAAQRNPVTGAVQAELDLLTSVDRIPGALAQIRDRHGRSVTVTSGTAELGTGRPMVSGTDSYRVASVAKSVTAVAVLRLVADHRVELDAPIETYLPGLVQGTGEGVEIDGRDITVRQLLQHTSGLSDYTRYLVPFDPLRRVEPMELVRLSLAHKPDFAPGKGQAYSNTAFIVAGMLVERLTGKDIRTAMADLVIRPAGLHDTYWPATGDTGIRGRHARNYMLDKTNPQGPLVDATAFEPSLLGAGGALVSTPADLNKFWRELFGGRLLPGRMLAEMQTAMPPPPGGPNAGFGLGLMRIPLTCGGDAWGHDGDLLGVGTWSARNASGREATVYMTAQTGSHASKQLRRTLDVALCTPGRDGLD</sequence>
<comment type="caution">
    <text evidence="3">The sequence shown here is derived from an EMBL/GenBank/DDBJ whole genome shotgun (WGS) entry which is preliminary data.</text>
</comment>
<keyword evidence="1" id="KW-0732">Signal</keyword>
<keyword evidence="4" id="KW-1185">Reference proteome</keyword>
<feature type="domain" description="Beta-lactamase-related" evidence="2">
    <location>
        <begin position="50"/>
        <end position="376"/>
    </location>
</feature>
<dbReference type="PANTHER" id="PTHR46825">
    <property type="entry name" value="D-ALANYL-D-ALANINE-CARBOXYPEPTIDASE/ENDOPEPTIDASE AMPH"/>
    <property type="match status" value="1"/>
</dbReference>
<evidence type="ECO:0000313" key="3">
    <source>
        <dbReference type="EMBL" id="RZS32452.1"/>
    </source>
</evidence>
<protein>
    <submittedName>
        <fullName evidence="3">D-alanyl-D-alanine carboxypeptidase</fullName>
    </submittedName>
</protein>
<dbReference type="AlphaFoldDB" id="A0A4Q7KF15"/>
<accession>A0A4Q7KF15</accession>
<feature type="signal peptide" evidence="1">
    <location>
        <begin position="1"/>
        <end position="29"/>
    </location>
</feature>
<dbReference type="Pfam" id="PF00144">
    <property type="entry name" value="Beta-lactamase"/>
    <property type="match status" value="1"/>
</dbReference>
<dbReference type="GO" id="GO:0004180">
    <property type="term" value="F:carboxypeptidase activity"/>
    <property type="evidence" value="ECO:0007669"/>
    <property type="project" value="UniProtKB-KW"/>
</dbReference>